<feature type="compositionally biased region" description="Polar residues" evidence="3">
    <location>
        <begin position="211"/>
        <end position="238"/>
    </location>
</feature>
<dbReference type="GO" id="GO:0004252">
    <property type="term" value="F:serine-type endopeptidase activity"/>
    <property type="evidence" value="ECO:0007669"/>
    <property type="project" value="InterPro"/>
</dbReference>
<sequence>MLVYLNVNMLLLNKSGPVFQGVFFFSWFLEIDFRMSELLIITVLLVTTASKSLQKTSPCPTVFSYDEKEDTSETWYGTLRLKTNVPLHGIFIDVIFDGQVFVFGAYFKDVTTKDNLRFHIEDKTYRLNAGETLILKFYVKHSDYGRIPLLRQVRFNGQNVCVDVSTPRPATERTAKPVVVSLHDNPVVYPEYSSQRETRPAIDNTHDPSFHSVQPINSVAHPNTNNPTSTVKPNLTIDSPYNHIDTLNVELRFSEPSNTSNEHSNNRKRPAAEHHDPIQDPTIWKKPSSTSTESSTARTIRQPNPSYESSNQGVNYANGRTPASAGSREVVFRTTTDTYYGGDHTQQPVRTTTKKSGYFQGDYAFIQNVETSTHYINSYEEDICGTVVPKANPLVTHGTPAQNAQFPWHGALYRSSVTELRYLCGSTLISTRFALTAAHCVALEKSRKPVESDSLLLYLGKTNLKKWTGPEQDAKLEQIIIHPDYNYERFFADIAILRLKDNVKFNHFVRPACLWNFDEDYKVMINKVGFVPGWGYTERGLVSEELSFAQMPVVAHETCIWSNRDFFSKVTSNTSFCAGFRNGTSVCNGDSGGGMVFKQSNKWYLRGIVSVSAALQNHVSCDPNHFAVFTDVAKFLRWIRSYM</sequence>
<reference evidence="5" key="1">
    <citation type="submission" date="2017-01" db="EMBL/GenBank/DDBJ databases">
        <title>A deep insight into the sialotranscriptome of adult male and female Cluex tarsalis mosquitoes.</title>
        <authorList>
            <person name="Ribeiro J.M."/>
            <person name="Moreira F."/>
            <person name="Bernard K.A."/>
            <person name="Calvo E."/>
        </authorList>
    </citation>
    <scope>NUCLEOTIDE SEQUENCE</scope>
    <source>
        <strain evidence="5">Kern County</strain>
        <tissue evidence="5">Salivary glands</tissue>
    </source>
</reference>
<keyword evidence="5" id="KW-0378">Hydrolase</keyword>
<dbReference type="InterPro" id="IPR051333">
    <property type="entry name" value="CLIP_Serine_Protease"/>
</dbReference>
<dbReference type="InterPro" id="IPR018114">
    <property type="entry name" value="TRYPSIN_HIS"/>
</dbReference>
<dbReference type="EMBL" id="GFDL01005788">
    <property type="protein sequence ID" value="JAV29257.1"/>
    <property type="molecule type" value="Transcribed_RNA"/>
</dbReference>
<dbReference type="PRINTS" id="PR00722">
    <property type="entry name" value="CHYMOTRYPSIN"/>
</dbReference>
<feature type="compositionally biased region" description="Basic and acidic residues" evidence="3">
    <location>
        <begin position="194"/>
        <end position="209"/>
    </location>
</feature>
<dbReference type="InterPro" id="IPR009003">
    <property type="entry name" value="Peptidase_S1_PA"/>
</dbReference>
<organism evidence="5">
    <name type="scientific">Culex tarsalis</name>
    <name type="common">Encephalitis mosquito</name>
    <dbReference type="NCBI Taxonomy" id="7177"/>
    <lineage>
        <taxon>Eukaryota</taxon>
        <taxon>Metazoa</taxon>
        <taxon>Ecdysozoa</taxon>
        <taxon>Arthropoda</taxon>
        <taxon>Hexapoda</taxon>
        <taxon>Insecta</taxon>
        <taxon>Pterygota</taxon>
        <taxon>Neoptera</taxon>
        <taxon>Endopterygota</taxon>
        <taxon>Diptera</taxon>
        <taxon>Nematocera</taxon>
        <taxon>Culicoidea</taxon>
        <taxon>Culicidae</taxon>
        <taxon>Culicinae</taxon>
        <taxon>Culicini</taxon>
        <taxon>Culex</taxon>
        <taxon>Culex</taxon>
    </lineage>
</organism>
<evidence type="ECO:0000259" key="4">
    <source>
        <dbReference type="PROSITE" id="PS50240"/>
    </source>
</evidence>
<name>A0A1Q3FNW2_CULTA</name>
<dbReference type="FunFam" id="2.40.10.10:FF:000068">
    <property type="entry name" value="transmembrane protease serine 2"/>
    <property type="match status" value="1"/>
</dbReference>
<feature type="compositionally biased region" description="Polar residues" evidence="3">
    <location>
        <begin position="297"/>
        <end position="315"/>
    </location>
</feature>
<dbReference type="InterPro" id="IPR001254">
    <property type="entry name" value="Trypsin_dom"/>
</dbReference>
<evidence type="ECO:0000256" key="1">
    <source>
        <dbReference type="ARBA" id="ARBA00023157"/>
    </source>
</evidence>
<dbReference type="SMART" id="SM00020">
    <property type="entry name" value="Tryp_SPc"/>
    <property type="match status" value="1"/>
</dbReference>
<dbReference type="PROSITE" id="PS00134">
    <property type="entry name" value="TRYPSIN_HIS"/>
    <property type="match status" value="1"/>
</dbReference>
<evidence type="ECO:0000313" key="5">
    <source>
        <dbReference type="EMBL" id="JAV29257.1"/>
    </source>
</evidence>
<dbReference type="PANTHER" id="PTHR24260:SF143">
    <property type="entry name" value="SERINE PROTEASE GD-LIKE PROTEIN"/>
    <property type="match status" value="1"/>
</dbReference>
<dbReference type="InterPro" id="IPR043504">
    <property type="entry name" value="Peptidase_S1_PA_chymotrypsin"/>
</dbReference>
<dbReference type="PANTHER" id="PTHR24260">
    <property type="match status" value="1"/>
</dbReference>
<dbReference type="InterPro" id="IPR031986">
    <property type="entry name" value="GD_N"/>
</dbReference>
<dbReference type="Pfam" id="PF16030">
    <property type="entry name" value="GD_N"/>
    <property type="match status" value="1"/>
</dbReference>
<dbReference type="Gene3D" id="2.40.10.10">
    <property type="entry name" value="Trypsin-like serine proteases"/>
    <property type="match status" value="1"/>
</dbReference>
<feature type="region of interest" description="Disordered" evidence="3">
    <location>
        <begin position="192"/>
        <end position="238"/>
    </location>
</feature>
<dbReference type="Pfam" id="PF00089">
    <property type="entry name" value="Trypsin"/>
    <property type="match status" value="1"/>
</dbReference>
<dbReference type="CDD" id="cd00190">
    <property type="entry name" value="Tryp_SPc"/>
    <property type="match status" value="1"/>
</dbReference>
<dbReference type="SUPFAM" id="SSF50494">
    <property type="entry name" value="Trypsin-like serine proteases"/>
    <property type="match status" value="1"/>
</dbReference>
<feature type="domain" description="Peptidase S1" evidence="4">
    <location>
        <begin position="395"/>
        <end position="643"/>
    </location>
</feature>
<evidence type="ECO:0000256" key="3">
    <source>
        <dbReference type="SAM" id="MobiDB-lite"/>
    </source>
</evidence>
<proteinExistence type="inferred from homology"/>
<accession>A0A1Q3FNW2</accession>
<keyword evidence="5" id="KW-0645">Protease</keyword>
<dbReference type="GO" id="GO:0006508">
    <property type="term" value="P:proteolysis"/>
    <property type="evidence" value="ECO:0007669"/>
    <property type="project" value="UniProtKB-KW"/>
</dbReference>
<keyword evidence="1" id="KW-1015">Disulfide bond</keyword>
<evidence type="ECO:0000256" key="2">
    <source>
        <dbReference type="ARBA" id="ARBA00024195"/>
    </source>
</evidence>
<dbReference type="AlphaFoldDB" id="A0A1Q3FNW2"/>
<dbReference type="InterPro" id="IPR001314">
    <property type="entry name" value="Peptidase_S1A"/>
</dbReference>
<comment type="similarity">
    <text evidence="2">Belongs to the peptidase S1 family. CLIP subfamily.</text>
</comment>
<feature type="region of interest" description="Disordered" evidence="3">
    <location>
        <begin position="255"/>
        <end position="327"/>
    </location>
</feature>
<dbReference type="PROSITE" id="PS50240">
    <property type="entry name" value="TRYPSIN_DOM"/>
    <property type="match status" value="1"/>
</dbReference>
<protein>
    <submittedName>
        <fullName evidence="5">Putative trypsin-like serine protease</fullName>
    </submittedName>
</protein>